<dbReference type="PROSITE" id="PS51109">
    <property type="entry name" value="G5"/>
    <property type="match status" value="18"/>
</dbReference>
<keyword evidence="6" id="KW-0812">Transmembrane</keyword>
<evidence type="ECO:0000256" key="4">
    <source>
        <dbReference type="ARBA" id="ARBA00023088"/>
    </source>
</evidence>
<gene>
    <name evidence="9" type="ORF">CYR79_05885</name>
</gene>
<feature type="domain" description="G5" evidence="8">
    <location>
        <begin position="1712"/>
        <end position="1791"/>
    </location>
</feature>
<evidence type="ECO:0000256" key="6">
    <source>
        <dbReference type="SAM" id="Phobius"/>
    </source>
</evidence>
<dbReference type="InterPro" id="IPR011098">
    <property type="entry name" value="G5_dom"/>
</dbReference>
<feature type="domain" description="G5" evidence="8">
    <location>
        <begin position="2359"/>
        <end position="2438"/>
    </location>
</feature>
<feature type="domain" description="G5" evidence="8">
    <location>
        <begin position="1424"/>
        <end position="1503"/>
    </location>
</feature>
<keyword evidence="6" id="KW-0472">Membrane</keyword>
<feature type="domain" description="G5" evidence="8">
    <location>
        <begin position="2071"/>
        <end position="2150"/>
    </location>
</feature>
<feature type="domain" description="G5" evidence="8">
    <location>
        <begin position="1784"/>
        <end position="1863"/>
    </location>
</feature>
<feature type="domain" description="G5" evidence="8">
    <location>
        <begin position="1136"/>
        <end position="1215"/>
    </location>
</feature>
<feature type="domain" description="G5" evidence="8">
    <location>
        <begin position="2287"/>
        <end position="2366"/>
    </location>
</feature>
<dbReference type="EMBL" id="PKGI01000028">
    <property type="protein sequence ID" value="PLA76556.1"/>
    <property type="molecule type" value="Genomic_DNA"/>
</dbReference>
<feature type="domain" description="G5" evidence="8">
    <location>
        <begin position="1568"/>
        <end position="1647"/>
    </location>
</feature>
<evidence type="ECO:0008006" key="11">
    <source>
        <dbReference type="Google" id="ProtNLM"/>
    </source>
</evidence>
<feature type="region of interest" description="Disordered" evidence="5">
    <location>
        <begin position="54"/>
        <end position="141"/>
    </location>
</feature>
<comment type="caution">
    <text evidence="9">The sequence shown here is derived from an EMBL/GenBank/DDBJ whole genome shotgun (WGS) entry which is preliminary data.</text>
</comment>
<keyword evidence="4" id="KW-0572">Peptidoglycan-anchor</keyword>
<dbReference type="RefSeq" id="WP_101811845.1">
    <property type="nucleotide sequence ID" value="NZ_PKGI01000028.1"/>
</dbReference>
<keyword evidence="1" id="KW-0134">Cell wall</keyword>
<feature type="domain" description="G5" evidence="8">
    <location>
        <begin position="1496"/>
        <end position="1575"/>
    </location>
</feature>
<evidence type="ECO:0000256" key="5">
    <source>
        <dbReference type="SAM" id="MobiDB-lite"/>
    </source>
</evidence>
<feature type="transmembrane region" description="Helical" evidence="6">
    <location>
        <begin position="2570"/>
        <end position="2590"/>
    </location>
</feature>
<dbReference type="Gene3D" id="2.20.230.10">
    <property type="entry name" value="Resuscitation-promoting factor rpfb"/>
    <property type="match status" value="19"/>
</dbReference>
<dbReference type="Proteomes" id="UP000234579">
    <property type="component" value="Unassembled WGS sequence"/>
</dbReference>
<evidence type="ECO:0000256" key="3">
    <source>
        <dbReference type="ARBA" id="ARBA00022729"/>
    </source>
</evidence>
<feature type="domain" description="G5" evidence="8">
    <location>
        <begin position="2000"/>
        <end position="2078"/>
    </location>
</feature>
<protein>
    <recommendedName>
        <fullName evidence="11">Gram-positive cocci surface proteins LPxTG domain-containing protein</fullName>
    </recommendedName>
</protein>
<feature type="domain" description="G5" evidence="8">
    <location>
        <begin position="2215"/>
        <end position="2294"/>
    </location>
</feature>
<dbReference type="Pfam" id="PF00746">
    <property type="entry name" value="Gram_pos_anchor"/>
    <property type="match status" value="1"/>
</dbReference>
<keyword evidence="3" id="KW-0732">Signal</keyword>
<feature type="region of interest" description="Disordered" evidence="5">
    <location>
        <begin position="2398"/>
        <end position="2423"/>
    </location>
</feature>
<feature type="domain" description="Gram-positive cocci surface proteins LPxTG" evidence="7">
    <location>
        <begin position="2558"/>
        <end position="2596"/>
    </location>
</feature>
<dbReference type="Gene3D" id="2.20.230.30">
    <property type="match status" value="1"/>
</dbReference>
<dbReference type="PROSITE" id="PS50847">
    <property type="entry name" value="GRAM_POS_ANCHORING"/>
    <property type="match status" value="1"/>
</dbReference>
<name>A0A2I2AB06_9LACO</name>
<feature type="compositionally biased region" description="Low complexity" evidence="5">
    <location>
        <begin position="94"/>
        <end position="112"/>
    </location>
</feature>
<feature type="compositionally biased region" description="Polar residues" evidence="5">
    <location>
        <begin position="174"/>
        <end position="183"/>
    </location>
</feature>
<dbReference type="SMART" id="SM01208">
    <property type="entry name" value="G5"/>
    <property type="match status" value="20"/>
</dbReference>
<feature type="domain" description="G5" evidence="8">
    <location>
        <begin position="1352"/>
        <end position="1431"/>
    </location>
</feature>
<sequence length="2596" mass="282417">MKNKAFFGDKKDRNHLYKTKRGWVVARKSAIVLGATTAVGLSLVVNAKADNVDTTTSDETTIASVTQGKQTSNPSTETVAPTTATSEPNNTNRGTSDNASDTTDGTSTATSNVVKDSTSETVSASSSSATASDTNNSNQLVANTVPAKAKLAITSLMTTSEPTTASSPTVTEAQPTLTTAQTDNTQVKPVTSWTSANGDYHVDLSKSQISAEDSGLEIKISGTSKAGDKLYVSPQRVDNNYKDTYAKVGIDANQSRGAYDSVRADISTTALSGNGTTSLDYVVYKDDFSGSATFEQNWILTGKGLDNWAPNNQRGYLLRQDLMEATGTKNVLTPIFLEYYDSATKQWERTVLTYNSLVKNVQPTATLAPIAKNNRGELITDPNKAESNLSVFGGEPFVINIEPGAKLTSNIDGKGLDGNYIKEATYTIPVPDDFTLDVDASFKTNKDDNLSFSQTGNVIIVKLNTKADGTLYGKVPNITLVGHVANDKYEGIKQAQAPISVSETLANDEVVTKEAGTIAYQKNNGKKLGNLPTYYSWDNDSAPGKAGNIMLDNLATKPATKVGSYGFGNTTGLTLNKVGVTNTVADGFNVTNIQAFLYSDQNLKGTATGNYTIHYVDGTTKTGSVQLSTEEKALVDDGTKQIASIEWSIDGLGNLINFSNDLIGNLAHNYRDGSLVKVGDTLKNHYKLYGQYSNNNNGVTNTTFYGGETDQVENVVDSALRVRSGLWTYQNAQGAGNTGIGQISILPGNGFDMSDSDVGRVFEPIIYYVLDEGININKNIFNDFPLKVTKPKVSKFRLDNGQLVLKLDFTGTGNSFDVRQGATGEYRVNLDFDADAVNGNYYGYGYIDLTNDIKKNPRHKGDNLIDPALAEQLGANALTTINSGKGKYTVNSAQSAYQSNYVKANADNDLTNSGSAYTNQDKSMTYYVNGVNNTNNPMPLTMVVNFPQVSADSFKFSLTGPVELDGYTVKYATELSDLSATTPQEHFVEASGISDWSQVKSIELIKNEPLGAHQSTGRLAIHGLDNTLENDAGKTGVFSTVSYFGSLRPFNPENVSVTVKYDPEYVKTLVDNDRKETPYKTIYQADDSLDVGQKVTKQTGIVDVVTSQTTYTISEDGRSLVPNTTTNHEVVGQDEIILVGVKPKVEKETTPFKTVYRENDNLDHGQQQEVQSGKDKVKTTTTTYELNVETGETTPHVDSETDEGQDRIVEVGIKPVIEKETTPFKTIYRENSSLDYGQQNEIQSGKDTVKTTTTTYTLNVETGEVTPHVDSQTDEGHDRIVEIGIKPKVEKETTPFKTIYRENSSLDHGQQNEIQSGKDTVKTTTTTYTLNVETGEVTPHVDSQTDKGQDRIVEVGIKPVVEKTTTPFKTVYRENSSLDHGQQQEVQSGKDTVKTTTTTYTLNVETGEVTPHVDSQTDEGQDRIVEVGIKPVVEKTTTPFKTVYRENSNLDHGQQQEVQSGKDTVKTTTTTYTLNVETGETTPHVDSQTDVGQDRIVEVGIKPVVEKTTEPYKTIYQADDSLEVGQKFTKQSGKVTTTTKTTAYALNVQTGEVTPKTDTQVDKGQDEIILVGVKPKVDKETTPYKTIYRENNNLDHGQQQEVQKGKDTVKTTTTTYELNVETGETTPHVDSQTDVGQDRIVEVGIKPVVEKATEPYKTIYQADDSLEAGQKVTKQSGKVTTTTKTTTYALNVQTGEVTPKTDTQVDKGQDEIILVGVKPKVEKETTPYKTVYRENSSLDHGQQQEVQKGKDTVKTTTTTYTLNVKTGEVTPHVDSKTDVGQDRIVEVGIKPVVEKSTNPYKTIYQADDSLEAGQKVTKQSGKVTTTTKTTTYTLNVQTGEVTPKTDTQVDKGQDEIILVGVKPKVEKETTPFKTVYRENDDLDHGQTHQVQSGKDTTTTTTTTYELNLVDGSVNSKTSIAVDAGRDQIIEVGIKPVTTTDVTPFKIVYRTNDQLTPGQIRVIQVGKDTTVVTTTTYKLNLTDGSVTSKTTKTTDQGQDQIVEVGIAPKSNKDVKPFETVYVPDETLEAGKQVVDQVGKNTTTITTTTYTLDENHQPVPHTQTSTVEGQNQIVRVGIKPVTKVDTKGYQTVYVENKDLPAGKQVTKQDGKTTVTTSVTTYTLNTKTGEVTPNGKTNTSLGQDKIVEVGTKPMVVVTKTPTETKYQPNYDLDYGQHNQIQVGKDTVTTTTTNYRLDKQTGKVTSTTDTKVTNGQDEIIEVGLKPVTVVETTGFKVIYVADESLEAGKQVIDQGGKVTTKTTTTMYVLNTKTGEVTSHTDSKLDKGQDKIVRVGIKPVVTEKHTDYKVIYVPDENLEVGKKITVQTGKQGSAKTTTTYEMDKATGKVTDTTHTDTTKAQDEIIHVGIKPVVEKTTEPYKTVYQADDSLEAGKKVVVQEGKDTTTTKTTTNKLSESTGEVTSTTDTQVDQGQDKIVKVGIKPVVVKSETPYQTEYVEDKNLDEGQTKLIQPGKNTLVVTTTTYTLLADGSVQANTPVEDKTIGQNEIIAVGMEKEVKPVTPTKETKATPHVEVVPTKQQVTIPTDNQSPVANSSVSKETTELPQTGEHASTNNLFTTGLLSILSGLFVAGFGLTSRKKKD</sequence>
<proteinExistence type="predicted"/>
<dbReference type="Pfam" id="PF07501">
    <property type="entry name" value="G5"/>
    <property type="match status" value="3"/>
</dbReference>
<organism evidence="9 10">
    <name type="scientific">Ligilactobacillus agilis</name>
    <dbReference type="NCBI Taxonomy" id="1601"/>
    <lineage>
        <taxon>Bacteria</taxon>
        <taxon>Bacillati</taxon>
        <taxon>Bacillota</taxon>
        <taxon>Bacilli</taxon>
        <taxon>Lactobacillales</taxon>
        <taxon>Lactobacillaceae</taxon>
        <taxon>Ligilactobacillus</taxon>
    </lineage>
</organism>
<feature type="domain" description="G5" evidence="8">
    <location>
        <begin position="1280"/>
        <end position="1359"/>
    </location>
</feature>
<feature type="domain" description="G5" evidence="8">
    <location>
        <begin position="1856"/>
        <end position="1935"/>
    </location>
</feature>
<evidence type="ECO:0000256" key="2">
    <source>
        <dbReference type="ARBA" id="ARBA00022525"/>
    </source>
</evidence>
<evidence type="ECO:0000259" key="8">
    <source>
        <dbReference type="PROSITE" id="PS51109"/>
    </source>
</evidence>
<feature type="compositionally biased region" description="Low complexity" evidence="5">
    <location>
        <begin position="119"/>
        <end position="138"/>
    </location>
</feature>
<keyword evidence="6" id="KW-1133">Transmembrane helix</keyword>
<evidence type="ECO:0000313" key="10">
    <source>
        <dbReference type="Proteomes" id="UP000234579"/>
    </source>
</evidence>
<dbReference type="InterPro" id="IPR019931">
    <property type="entry name" value="LPXTG_anchor"/>
</dbReference>
<feature type="domain" description="G5" evidence="8">
    <location>
        <begin position="1208"/>
        <end position="1287"/>
    </location>
</feature>
<feature type="domain" description="G5" evidence="8">
    <location>
        <begin position="1640"/>
        <end position="1719"/>
    </location>
</feature>
<feature type="compositionally biased region" description="Polar residues" evidence="5">
    <location>
        <begin position="2407"/>
        <end position="2423"/>
    </location>
</feature>
<evidence type="ECO:0000256" key="1">
    <source>
        <dbReference type="ARBA" id="ARBA00022512"/>
    </source>
</evidence>
<dbReference type="NCBIfam" id="TIGR01167">
    <property type="entry name" value="LPXTG_anchor"/>
    <property type="match status" value="1"/>
</dbReference>
<feature type="domain" description="G5" evidence="8">
    <location>
        <begin position="2431"/>
        <end position="2510"/>
    </location>
</feature>
<feature type="compositionally biased region" description="Low complexity" evidence="5">
    <location>
        <begin position="159"/>
        <end position="173"/>
    </location>
</feature>
<evidence type="ECO:0000313" key="9">
    <source>
        <dbReference type="EMBL" id="PLA76556.1"/>
    </source>
</evidence>
<feature type="compositionally biased region" description="Polar residues" evidence="5">
    <location>
        <begin position="54"/>
        <end position="93"/>
    </location>
</feature>
<keyword evidence="2" id="KW-0964">Secreted</keyword>
<feature type="region of interest" description="Disordered" evidence="5">
    <location>
        <begin position="159"/>
        <end position="183"/>
    </location>
</feature>
<feature type="region of interest" description="Disordered" evidence="5">
    <location>
        <begin position="2534"/>
        <end position="2567"/>
    </location>
</feature>
<accession>A0A2I2AB06</accession>
<evidence type="ECO:0000259" key="7">
    <source>
        <dbReference type="PROSITE" id="PS50847"/>
    </source>
</evidence>
<reference evidence="10" key="1">
    <citation type="submission" date="2017-12" db="EMBL/GenBank/DDBJ databases">
        <authorList>
            <person name="Christensen H."/>
        </authorList>
    </citation>
    <scope>NUCLEOTIDE SEQUENCE [LARGE SCALE GENOMIC DNA]</scope>
    <source>
        <strain evidence="10">268A</strain>
    </source>
</reference>
<feature type="domain" description="G5" evidence="8">
    <location>
        <begin position="1928"/>
        <end position="2007"/>
    </location>
</feature>